<dbReference type="Gene3D" id="3.40.50.2300">
    <property type="match status" value="1"/>
</dbReference>
<dbReference type="InterPro" id="IPR011006">
    <property type="entry name" value="CheY-like_superfamily"/>
</dbReference>
<dbReference type="RefSeq" id="WP_354446689.1">
    <property type="nucleotide sequence ID" value="NZ_JBEPSH010000008.1"/>
</dbReference>
<dbReference type="Pfam" id="PF00072">
    <property type="entry name" value="Response_reg"/>
    <property type="match status" value="1"/>
</dbReference>
<dbReference type="EMBL" id="JBEPSH010000008">
    <property type="protein sequence ID" value="MET4578988.1"/>
    <property type="molecule type" value="Genomic_DNA"/>
</dbReference>
<reference evidence="4 5" key="1">
    <citation type="submission" date="2024-06" db="EMBL/GenBank/DDBJ databases">
        <title>Sorghum-associated microbial communities from plants grown in Nebraska, USA.</title>
        <authorList>
            <person name="Schachtman D."/>
        </authorList>
    </citation>
    <scope>NUCLEOTIDE SEQUENCE [LARGE SCALE GENOMIC DNA]</scope>
    <source>
        <strain evidence="4 5">2709</strain>
    </source>
</reference>
<dbReference type="PROSITE" id="PS50930">
    <property type="entry name" value="HTH_LYTTR"/>
    <property type="match status" value="1"/>
</dbReference>
<evidence type="ECO:0000256" key="1">
    <source>
        <dbReference type="PROSITE-ProRule" id="PRU00169"/>
    </source>
</evidence>
<name>A0ABV2QDK9_9BURK</name>
<evidence type="ECO:0000259" key="2">
    <source>
        <dbReference type="PROSITE" id="PS50110"/>
    </source>
</evidence>
<keyword evidence="5" id="KW-1185">Reference proteome</keyword>
<evidence type="ECO:0000259" key="3">
    <source>
        <dbReference type="PROSITE" id="PS50930"/>
    </source>
</evidence>
<feature type="domain" description="HTH LytTR-type" evidence="3">
    <location>
        <begin position="154"/>
        <end position="213"/>
    </location>
</feature>
<dbReference type="PANTHER" id="PTHR37299">
    <property type="entry name" value="TRANSCRIPTIONAL REGULATOR-RELATED"/>
    <property type="match status" value="1"/>
</dbReference>
<feature type="domain" description="Response regulatory" evidence="2">
    <location>
        <begin position="5"/>
        <end position="119"/>
    </location>
</feature>
<protein>
    <submittedName>
        <fullName evidence="4">Two-component system LytT family response regulator</fullName>
    </submittedName>
</protein>
<dbReference type="SMART" id="SM00850">
    <property type="entry name" value="LytTR"/>
    <property type="match status" value="1"/>
</dbReference>
<dbReference type="InterPro" id="IPR046947">
    <property type="entry name" value="LytR-like"/>
</dbReference>
<comment type="caution">
    <text evidence="4">The sequence shown here is derived from an EMBL/GenBank/DDBJ whole genome shotgun (WGS) entry which is preliminary data.</text>
</comment>
<sequence>MRLLDVLVVDDEPLARRRVLRLLRQLPWVGAIAEAANVPQAIAQLDRLDAQILLLDIQMPGGTGFDLLARISGRSEPPAVVFVTAFDDQACRAFDASATDYITKPIEPGRFHLALDRARRATELQSNAGRIAELEEVIATLRRSSQPQSAPMEIWVKTRGEYVRLAASSITRIQAEGDYARIYAEGREYLHNATLSELKSQLPAQDFVRIHRSTMVRAGAVVRLGVSSFSSLTVVLADGAVARVGRTYTSDVRARFMARK</sequence>
<accession>A0ABV2QDK9</accession>
<gene>
    <name evidence="4" type="ORF">ABIE13_004111</name>
</gene>
<organism evidence="4 5">
    <name type="scientific">Ottowia thiooxydans</name>
    <dbReference type="NCBI Taxonomy" id="219182"/>
    <lineage>
        <taxon>Bacteria</taxon>
        <taxon>Pseudomonadati</taxon>
        <taxon>Pseudomonadota</taxon>
        <taxon>Betaproteobacteria</taxon>
        <taxon>Burkholderiales</taxon>
        <taxon>Comamonadaceae</taxon>
        <taxon>Ottowia</taxon>
    </lineage>
</organism>
<keyword evidence="1" id="KW-0597">Phosphoprotein</keyword>
<proteinExistence type="predicted"/>
<evidence type="ECO:0000313" key="4">
    <source>
        <dbReference type="EMBL" id="MET4578988.1"/>
    </source>
</evidence>
<dbReference type="SMART" id="SM00448">
    <property type="entry name" value="REC"/>
    <property type="match status" value="1"/>
</dbReference>
<dbReference type="InterPro" id="IPR001789">
    <property type="entry name" value="Sig_transdc_resp-reg_receiver"/>
</dbReference>
<evidence type="ECO:0000313" key="5">
    <source>
        <dbReference type="Proteomes" id="UP001549320"/>
    </source>
</evidence>
<dbReference type="SUPFAM" id="SSF52172">
    <property type="entry name" value="CheY-like"/>
    <property type="match status" value="1"/>
</dbReference>
<dbReference type="Gene3D" id="2.40.50.1020">
    <property type="entry name" value="LytTr DNA-binding domain"/>
    <property type="match status" value="1"/>
</dbReference>
<feature type="modified residue" description="4-aspartylphosphate" evidence="1">
    <location>
        <position position="56"/>
    </location>
</feature>
<dbReference type="Pfam" id="PF04397">
    <property type="entry name" value="LytTR"/>
    <property type="match status" value="1"/>
</dbReference>
<dbReference type="PANTHER" id="PTHR37299:SF1">
    <property type="entry name" value="STAGE 0 SPORULATION PROTEIN A HOMOLOG"/>
    <property type="match status" value="1"/>
</dbReference>
<dbReference type="PROSITE" id="PS50110">
    <property type="entry name" value="RESPONSE_REGULATORY"/>
    <property type="match status" value="1"/>
</dbReference>
<dbReference type="Proteomes" id="UP001549320">
    <property type="component" value="Unassembled WGS sequence"/>
</dbReference>
<dbReference type="InterPro" id="IPR007492">
    <property type="entry name" value="LytTR_DNA-bd_dom"/>
</dbReference>